<reference evidence="4" key="1">
    <citation type="submission" date="2018-09" db="EMBL/GenBank/DDBJ databases">
        <authorList>
            <person name="Zhu H."/>
        </authorList>
    </citation>
    <scope>NUCLEOTIDE SEQUENCE [LARGE SCALE GENOMIC DNA]</scope>
    <source>
        <strain evidence="4">K1R23-30</strain>
    </source>
</reference>
<dbReference type="PANTHER" id="PTHR42928">
    <property type="entry name" value="TRICARBOXYLATE-BINDING PROTEIN"/>
    <property type="match status" value="1"/>
</dbReference>
<protein>
    <submittedName>
        <fullName evidence="3">Tripartite tricarboxylate transporter substrate binding protein</fullName>
    </submittedName>
</protein>
<dbReference type="SUPFAM" id="SSF53850">
    <property type="entry name" value="Periplasmic binding protein-like II"/>
    <property type="match status" value="1"/>
</dbReference>
<gene>
    <name evidence="3" type="ORF">D3871_29115</name>
</gene>
<dbReference type="AlphaFoldDB" id="A0A3A3FMT0"/>
<evidence type="ECO:0000313" key="3">
    <source>
        <dbReference type="EMBL" id="RJF92842.1"/>
    </source>
</evidence>
<dbReference type="Gene3D" id="3.40.190.150">
    <property type="entry name" value="Bordetella uptake gene, domain 1"/>
    <property type="match status" value="1"/>
</dbReference>
<accession>A0A3A3FMT0</accession>
<evidence type="ECO:0000313" key="4">
    <source>
        <dbReference type="Proteomes" id="UP000265955"/>
    </source>
</evidence>
<dbReference type="EMBL" id="QYUO01000003">
    <property type="protein sequence ID" value="RJF92842.1"/>
    <property type="molecule type" value="Genomic_DNA"/>
</dbReference>
<dbReference type="RefSeq" id="WP_119772903.1">
    <property type="nucleotide sequence ID" value="NZ_QYUO01000003.1"/>
</dbReference>
<feature type="chain" id="PRO_5017227374" evidence="2">
    <location>
        <begin position="27"/>
        <end position="325"/>
    </location>
</feature>
<dbReference type="InterPro" id="IPR005064">
    <property type="entry name" value="BUG"/>
</dbReference>
<comment type="caution">
    <text evidence="3">The sequence shown here is derived from an EMBL/GenBank/DDBJ whole genome shotgun (WGS) entry which is preliminary data.</text>
</comment>
<dbReference type="Pfam" id="PF03401">
    <property type="entry name" value="TctC"/>
    <property type="match status" value="1"/>
</dbReference>
<evidence type="ECO:0000256" key="2">
    <source>
        <dbReference type="SAM" id="SignalP"/>
    </source>
</evidence>
<dbReference type="PANTHER" id="PTHR42928:SF5">
    <property type="entry name" value="BLR1237 PROTEIN"/>
    <property type="match status" value="1"/>
</dbReference>
<comment type="similarity">
    <text evidence="1">Belongs to the UPF0065 (bug) family.</text>
</comment>
<evidence type="ECO:0000256" key="1">
    <source>
        <dbReference type="ARBA" id="ARBA00006987"/>
    </source>
</evidence>
<sequence>MIRQIFKNSKCCVAALALVLSTSALAQEYPGKLVKIVVPFGAGGIADLTVRVVAQKMSDSMKQPIIVENRPGAGGIVAADTVAKANPDGYTLLLISNGTAISAGLFKRLPYDTLKDFAPISTLGYFDLAMIVNKKLPIKTAADLISYAKSNPGKLNIGTINRGSTQNLAAEMFVSMAGIDALIAPYKGTPEVITAVTTGEIDVAVEILGPTLPQIKAGNLNVIGVTSTKRFAGLPNVPTVAESGLPNYQATSWNGLAAPAKTPKVIIDRLNKEINLAVADPDVKRRLLELGVVAQGGTPDSTKNLLASDIAKWGVVIEKAKIEKQ</sequence>
<organism evidence="3 4">
    <name type="scientific">Noviherbaspirillum saxi</name>
    <dbReference type="NCBI Taxonomy" id="2320863"/>
    <lineage>
        <taxon>Bacteria</taxon>
        <taxon>Pseudomonadati</taxon>
        <taxon>Pseudomonadota</taxon>
        <taxon>Betaproteobacteria</taxon>
        <taxon>Burkholderiales</taxon>
        <taxon>Oxalobacteraceae</taxon>
        <taxon>Noviherbaspirillum</taxon>
    </lineage>
</organism>
<keyword evidence="4" id="KW-1185">Reference proteome</keyword>
<dbReference type="Gene3D" id="3.40.190.10">
    <property type="entry name" value="Periplasmic binding protein-like II"/>
    <property type="match status" value="1"/>
</dbReference>
<keyword evidence="2" id="KW-0732">Signal</keyword>
<feature type="signal peptide" evidence="2">
    <location>
        <begin position="1"/>
        <end position="26"/>
    </location>
</feature>
<dbReference type="InterPro" id="IPR042100">
    <property type="entry name" value="Bug_dom1"/>
</dbReference>
<dbReference type="OrthoDB" id="9125369at2"/>
<dbReference type="PIRSF" id="PIRSF017082">
    <property type="entry name" value="YflP"/>
    <property type="match status" value="1"/>
</dbReference>
<dbReference type="CDD" id="cd13578">
    <property type="entry name" value="PBP2_Bug27"/>
    <property type="match status" value="1"/>
</dbReference>
<proteinExistence type="inferred from homology"/>
<name>A0A3A3FMT0_9BURK</name>
<dbReference type="Proteomes" id="UP000265955">
    <property type="component" value="Unassembled WGS sequence"/>
</dbReference>